<dbReference type="InterPro" id="IPR006712">
    <property type="entry name" value="HD-ZIP_N"/>
</dbReference>
<feature type="compositionally biased region" description="Basic and acidic residues" evidence="4">
    <location>
        <begin position="128"/>
        <end position="137"/>
    </location>
</feature>
<proteinExistence type="predicted"/>
<dbReference type="InterPro" id="IPR050762">
    <property type="entry name" value="HD-ZIP_Homeobox_LZ_Class_II"/>
</dbReference>
<gene>
    <name evidence="6" type="primary">HAT1_2</name>
    <name evidence="6" type="ORF">g.15052</name>
</gene>
<keyword evidence="6" id="KW-0371">Homeobox</keyword>
<dbReference type="GO" id="GO:0003677">
    <property type="term" value="F:DNA binding"/>
    <property type="evidence" value="ECO:0007669"/>
    <property type="project" value="UniProtKB-KW"/>
</dbReference>
<evidence type="ECO:0000256" key="4">
    <source>
        <dbReference type="SAM" id="MobiDB-lite"/>
    </source>
</evidence>
<feature type="compositionally biased region" description="Low complexity" evidence="4">
    <location>
        <begin position="107"/>
        <end position="119"/>
    </location>
</feature>
<protein>
    <submittedName>
        <fullName evidence="6">Homeobox-leucine zipper protein HAT1</fullName>
    </submittedName>
</protein>
<keyword evidence="2" id="KW-0805">Transcription regulation</keyword>
<reference evidence="6" key="1">
    <citation type="submission" date="2015-07" db="EMBL/GenBank/DDBJ databases">
        <title>Transcriptome Assembly of Anthurium amnicola.</title>
        <authorList>
            <person name="Suzuki J."/>
        </authorList>
    </citation>
    <scope>NUCLEOTIDE SEQUENCE</scope>
</reference>
<dbReference type="EMBL" id="GDJX01000417">
    <property type="protein sequence ID" value="JAT67519.1"/>
    <property type="molecule type" value="Transcribed_RNA"/>
</dbReference>
<feature type="domain" description="HD-ZIP protein N-terminal" evidence="5">
    <location>
        <begin position="1"/>
        <end position="132"/>
    </location>
</feature>
<sequence>MMRKDDLALSLSLGGVPDAHHGRSLPLQLNLMPSAAAGPSPSPFLALHKAPAAAPLWNDLLASTPCSERRIAPEVFPGDPARSFLKGIDVNRAPAGDRVADDEEEAGVSSPNSTVSSVVSGGGGHGGKRGEREDLHLPGHRPNSSSIGDENELGRASPRGISDEEDGGEGSRKKLRLSKEQSAVLEESFKEHN</sequence>
<organism evidence="6">
    <name type="scientific">Anthurium amnicola</name>
    <dbReference type="NCBI Taxonomy" id="1678845"/>
    <lineage>
        <taxon>Eukaryota</taxon>
        <taxon>Viridiplantae</taxon>
        <taxon>Streptophyta</taxon>
        <taxon>Embryophyta</taxon>
        <taxon>Tracheophyta</taxon>
        <taxon>Spermatophyta</taxon>
        <taxon>Magnoliopsida</taxon>
        <taxon>Liliopsida</taxon>
        <taxon>Araceae</taxon>
        <taxon>Pothoideae</taxon>
        <taxon>Potheae</taxon>
        <taxon>Anthurium</taxon>
    </lineage>
</organism>
<feature type="non-terminal residue" evidence="6">
    <location>
        <position position="193"/>
    </location>
</feature>
<accession>A0A1D1ZKX7</accession>
<evidence type="ECO:0000256" key="3">
    <source>
        <dbReference type="ARBA" id="ARBA00023163"/>
    </source>
</evidence>
<dbReference type="PANTHER" id="PTHR45714">
    <property type="entry name" value="HOMEOBOX-LEUCINE ZIPPER PROTEIN HAT14"/>
    <property type="match status" value="1"/>
</dbReference>
<evidence type="ECO:0000259" key="5">
    <source>
        <dbReference type="Pfam" id="PF04618"/>
    </source>
</evidence>
<feature type="region of interest" description="Disordered" evidence="4">
    <location>
        <begin position="72"/>
        <end position="193"/>
    </location>
</feature>
<evidence type="ECO:0000256" key="1">
    <source>
        <dbReference type="ARBA" id="ARBA00004123"/>
    </source>
</evidence>
<dbReference type="PANTHER" id="PTHR45714:SF16">
    <property type="entry name" value="HOMEOBOX-LEUCINE ZIPPER PROTEIN HAT2"/>
    <property type="match status" value="1"/>
</dbReference>
<evidence type="ECO:0000313" key="6">
    <source>
        <dbReference type="EMBL" id="JAT67519.1"/>
    </source>
</evidence>
<name>A0A1D1ZKX7_9ARAE</name>
<dbReference type="GO" id="GO:0005634">
    <property type="term" value="C:nucleus"/>
    <property type="evidence" value="ECO:0007669"/>
    <property type="project" value="UniProtKB-SubCell"/>
</dbReference>
<evidence type="ECO:0000256" key="2">
    <source>
        <dbReference type="ARBA" id="ARBA00023015"/>
    </source>
</evidence>
<dbReference type="AlphaFoldDB" id="A0A1D1ZKX7"/>
<dbReference type="Pfam" id="PF04618">
    <property type="entry name" value="HD-ZIP_N"/>
    <property type="match status" value="1"/>
</dbReference>
<keyword evidence="6" id="KW-0238">DNA-binding</keyword>
<comment type="subcellular location">
    <subcellularLocation>
        <location evidence="1">Nucleus</location>
    </subcellularLocation>
</comment>
<keyword evidence="3" id="KW-0804">Transcription</keyword>